<accession>A0A4R1NED4</accession>
<dbReference type="InterPro" id="IPR051206">
    <property type="entry name" value="NAMLAA_amidase_2"/>
</dbReference>
<keyword evidence="5" id="KW-0961">Cell wall biogenesis/degradation</keyword>
<dbReference type="Pfam" id="PF01471">
    <property type="entry name" value="PG_binding_1"/>
    <property type="match status" value="1"/>
</dbReference>
<dbReference type="InterPro" id="IPR002477">
    <property type="entry name" value="Peptidoglycan-bd-like"/>
</dbReference>
<keyword evidence="4" id="KW-0378">Hydrolase</keyword>
<evidence type="ECO:0000256" key="5">
    <source>
        <dbReference type="ARBA" id="ARBA00023316"/>
    </source>
</evidence>
<dbReference type="Gene3D" id="1.10.101.10">
    <property type="entry name" value="PGBD-like superfamily/PGBD"/>
    <property type="match status" value="1"/>
</dbReference>
<dbReference type="CDD" id="cd06583">
    <property type="entry name" value="PGRP"/>
    <property type="match status" value="1"/>
</dbReference>
<protein>
    <recommendedName>
        <fullName evidence="3">N-acetylmuramoyl-L-alanine amidase</fullName>
        <ecNumber evidence="3">3.5.1.28</ecNumber>
    </recommendedName>
</protein>
<dbReference type="GO" id="GO:0071555">
    <property type="term" value="P:cell wall organization"/>
    <property type="evidence" value="ECO:0007669"/>
    <property type="project" value="UniProtKB-KW"/>
</dbReference>
<dbReference type="InterPro" id="IPR036505">
    <property type="entry name" value="Amidase/PGRP_sf"/>
</dbReference>
<evidence type="ECO:0000313" key="8">
    <source>
        <dbReference type="Proteomes" id="UP000294555"/>
    </source>
</evidence>
<dbReference type="GO" id="GO:0019867">
    <property type="term" value="C:outer membrane"/>
    <property type="evidence" value="ECO:0007669"/>
    <property type="project" value="TreeGrafter"/>
</dbReference>
<dbReference type="SMART" id="SM00644">
    <property type="entry name" value="Ami_2"/>
    <property type="match status" value="1"/>
</dbReference>
<proteinExistence type="inferred from homology"/>
<dbReference type="GO" id="GO:0009254">
    <property type="term" value="P:peptidoglycan turnover"/>
    <property type="evidence" value="ECO:0007669"/>
    <property type="project" value="TreeGrafter"/>
</dbReference>
<evidence type="ECO:0000256" key="1">
    <source>
        <dbReference type="ARBA" id="ARBA00001561"/>
    </source>
</evidence>
<dbReference type="PROSITE" id="PS51257">
    <property type="entry name" value="PROKAR_LIPOPROTEIN"/>
    <property type="match status" value="1"/>
</dbReference>
<dbReference type="Proteomes" id="UP000294555">
    <property type="component" value="Unassembled WGS sequence"/>
</dbReference>
<dbReference type="EMBL" id="SJOI01000001">
    <property type="protein sequence ID" value="TCL04041.1"/>
    <property type="molecule type" value="Genomic_DNA"/>
</dbReference>
<organism evidence="7 8">
    <name type="scientific">Sodalis ligni</name>
    <dbReference type="NCBI Taxonomy" id="2697027"/>
    <lineage>
        <taxon>Bacteria</taxon>
        <taxon>Pseudomonadati</taxon>
        <taxon>Pseudomonadota</taxon>
        <taxon>Gammaproteobacteria</taxon>
        <taxon>Enterobacterales</taxon>
        <taxon>Bruguierivoracaceae</taxon>
        <taxon>Sodalis</taxon>
    </lineage>
</organism>
<name>A0A4R1NED4_9GAMM</name>
<dbReference type="PANTHER" id="PTHR30417">
    <property type="entry name" value="N-ACETYLMURAMOYL-L-ALANINE AMIDASE AMID"/>
    <property type="match status" value="1"/>
</dbReference>
<comment type="similarity">
    <text evidence="2">Belongs to the N-acetylmuramoyl-L-alanine amidase 2 family.</text>
</comment>
<evidence type="ECO:0000256" key="2">
    <source>
        <dbReference type="ARBA" id="ARBA00007553"/>
    </source>
</evidence>
<dbReference type="InterPro" id="IPR036365">
    <property type="entry name" value="PGBD-like_sf"/>
</dbReference>
<dbReference type="GO" id="GO:0009253">
    <property type="term" value="P:peptidoglycan catabolic process"/>
    <property type="evidence" value="ECO:0007669"/>
    <property type="project" value="InterPro"/>
</dbReference>
<dbReference type="RefSeq" id="WP_132922854.1">
    <property type="nucleotide sequence ID" value="NZ_SJOI01000001.1"/>
</dbReference>
<dbReference type="InterPro" id="IPR036366">
    <property type="entry name" value="PGBDSf"/>
</dbReference>
<dbReference type="SUPFAM" id="SSF55846">
    <property type="entry name" value="N-acetylmuramoyl-L-alanine amidase-like"/>
    <property type="match status" value="1"/>
</dbReference>
<evidence type="ECO:0000313" key="7">
    <source>
        <dbReference type="EMBL" id="TCL04041.1"/>
    </source>
</evidence>
<comment type="caution">
    <text evidence="7">The sequence shown here is derived from an EMBL/GenBank/DDBJ whole genome shotgun (WGS) entry which is preliminary data.</text>
</comment>
<feature type="domain" description="N-acetylmuramoyl-L-alanine amidase" evidence="6">
    <location>
        <begin position="31"/>
        <end position="177"/>
    </location>
</feature>
<evidence type="ECO:0000256" key="3">
    <source>
        <dbReference type="ARBA" id="ARBA00011901"/>
    </source>
</evidence>
<dbReference type="SUPFAM" id="SSF47090">
    <property type="entry name" value="PGBD-like"/>
    <property type="match status" value="1"/>
</dbReference>
<dbReference type="Pfam" id="PF01510">
    <property type="entry name" value="Amidase_2"/>
    <property type="match status" value="1"/>
</dbReference>
<dbReference type="Gene3D" id="3.40.80.10">
    <property type="entry name" value="Peptidoglycan recognition protein-like"/>
    <property type="match status" value="1"/>
</dbReference>
<dbReference type="AlphaFoldDB" id="A0A4R1NED4"/>
<dbReference type="GO" id="GO:0008745">
    <property type="term" value="F:N-acetylmuramoyl-L-alanine amidase activity"/>
    <property type="evidence" value="ECO:0007669"/>
    <property type="project" value="UniProtKB-EC"/>
</dbReference>
<dbReference type="InterPro" id="IPR002502">
    <property type="entry name" value="Amidase_domain"/>
</dbReference>
<dbReference type="EC" id="3.5.1.28" evidence="3"/>
<dbReference type="FunFam" id="3.40.80.10:FF:000003">
    <property type="entry name" value="N-acetylmuramoyl-L-alanine amidase"/>
    <property type="match status" value="1"/>
</dbReference>
<keyword evidence="8" id="KW-1185">Reference proteome</keyword>
<evidence type="ECO:0000256" key="4">
    <source>
        <dbReference type="ARBA" id="ARBA00022801"/>
    </source>
</evidence>
<dbReference type="PANTHER" id="PTHR30417:SF1">
    <property type="entry name" value="N-ACETYLMURAMOYL-L-ALANINE AMIDASE AMID"/>
    <property type="match status" value="1"/>
</dbReference>
<evidence type="ECO:0000259" key="6">
    <source>
        <dbReference type="SMART" id="SM00644"/>
    </source>
</evidence>
<comment type="catalytic activity">
    <reaction evidence="1">
        <text>Hydrolyzes the link between N-acetylmuramoyl residues and L-amino acid residues in certain cell-wall glycopeptides.</text>
        <dbReference type="EC" id="3.5.1.28"/>
    </reaction>
</comment>
<gene>
    <name evidence="7" type="ORF">EZJ58_2143</name>
</gene>
<reference evidence="7 8" key="1">
    <citation type="submission" date="2019-02" db="EMBL/GenBank/DDBJ databases">
        <title>Investigation of anaerobic lignin degradation for improved lignocellulosic biofuels.</title>
        <authorList>
            <person name="Deangelis K."/>
        </authorList>
    </citation>
    <scope>NUCLEOTIDE SEQUENCE [LARGE SCALE GENOMIC DNA]</scope>
    <source>
        <strain evidence="7 8">159R</strain>
    </source>
</reference>
<dbReference type="OrthoDB" id="9794842at2"/>
<sequence>MRRLFVYFWIIILAGCCGKPGQIDRGAYLADSTVSSNSQDERIRFLVMHYTAADDQESLRLLTEGQVSAHYLVHSSPEINRGKPVARQLVAEEKRAWHAGESHWQGRNNINDTSVGIEIVNLGFREEAGGKTWYPFNEDQIELVALLARDIIHRYGISPANVVAHSDIAPLRKNDPGPRFPWRQLALRGIGAWPDRESVERHLAGRAHGEPAPVAKIQQALARYGYSIPENGLADDKTRRAISAFQMHFRPEDISGTPDAQTEAIAMALVEKYRS</sequence>